<feature type="domain" description="Deacetylase sirtuin-type" evidence="9">
    <location>
        <begin position="2"/>
        <end position="262"/>
    </location>
</feature>
<dbReference type="InterPro" id="IPR026590">
    <property type="entry name" value="Ssirtuin_cat_dom"/>
</dbReference>
<dbReference type="SUPFAM" id="SSF52467">
    <property type="entry name" value="DHS-like NAD/FAD-binding domain"/>
    <property type="match status" value="1"/>
</dbReference>
<dbReference type="GO" id="GO:0051607">
    <property type="term" value="P:defense response to virus"/>
    <property type="evidence" value="ECO:0007669"/>
    <property type="project" value="UniProtKB-KW"/>
</dbReference>
<evidence type="ECO:0000256" key="2">
    <source>
        <dbReference type="ARBA" id="ARBA00023027"/>
    </source>
</evidence>
<dbReference type="AlphaFoldDB" id="A0A7U5YFR4"/>
<dbReference type="PROSITE" id="PS50305">
    <property type="entry name" value="SIRTUIN"/>
    <property type="match status" value="1"/>
</dbReference>
<comment type="similarity">
    <text evidence="5">Belongs to the soluble Thoeris ThsA family.</text>
</comment>
<protein>
    <recommendedName>
        <fullName evidence="6">NAD(+) hydrolase ThsA</fullName>
        <ecNumber evidence="4">3.2.2.5</ecNumber>
    </recommendedName>
</protein>
<keyword evidence="3" id="KW-0051">Antiviral defense</keyword>
<evidence type="ECO:0000256" key="4">
    <source>
        <dbReference type="ARBA" id="ARBA00034327"/>
    </source>
</evidence>
<sequence>MNKEKETFIKHICKELQDENIAIFAGAGMSAGAGFVSWSELLRPIADELELDIDKEHDLVALAQYHCNANGNNRSQLNQRLIEEFSRDAVETETHRILARLPISTYWTTNYDKLIENSLIKAGKIPDVKYTKEQLAITKLKRDAIVYKMHGDIDHANDAVLTKDDYEKYYIKMEQFLSALKGDLISKTFIFIGFSFTDPNLDYILSRVRVAYEGNQRRHYCFIRATQKGPNESEADYQYNCRKQELFISDLSRFNVKTIIIKDYDEIKKLLGLIEFNYKKKTLFISGAAHEYEPWGESESQKFVAKLSAALINKNYKIVSGFGLGIGSSVICGALEEIYMNQNNRIDDRLLLRPFPQHSSTQSLSALWTQYRDDMISHAGFSIFLFGNKQSNDEIVLSNGMREEYEISKNKKNIILPIGATGYMARELWEEEINRLHSLPNKDDEFCKLFTLLGDQDKSLDEVLDNIINIIDYSVKKGDLHG</sequence>
<evidence type="ECO:0000256" key="8">
    <source>
        <dbReference type="PROSITE-ProRule" id="PRU00236"/>
    </source>
</evidence>
<comment type="caution">
    <text evidence="8">Lacks conserved residue(s) required for the propagation of feature annotation.</text>
</comment>
<keyword evidence="2" id="KW-0520">NAD</keyword>
<dbReference type="EMBL" id="CP029989">
    <property type="protein sequence ID" value="AXC72042.1"/>
    <property type="molecule type" value="Genomic_DNA"/>
</dbReference>
<keyword evidence="1" id="KW-0378">Hydrolase</keyword>
<evidence type="ECO:0000313" key="11">
    <source>
        <dbReference type="Proteomes" id="UP000252003"/>
    </source>
</evidence>
<dbReference type="Proteomes" id="UP000252003">
    <property type="component" value="Chromosome"/>
</dbReference>
<dbReference type="InterPro" id="IPR041486">
    <property type="entry name" value="ThsA_STALD"/>
</dbReference>
<organism evidence="10 11">
    <name type="scientific">Salmonella enterica subsp. diarizonae serovar 48:i:z</name>
    <dbReference type="NCBI Taxonomy" id="1192842"/>
    <lineage>
        <taxon>Bacteria</taxon>
        <taxon>Pseudomonadati</taxon>
        <taxon>Pseudomonadota</taxon>
        <taxon>Gammaproteobacteria</taxon>
        <taxon>Enterobacterales</taxon>
        <taxon>Enterobacteriaceae</taxon>
        <taxon>Salmonella</taxon>
    </lineage>
</organism>
<dbReference type="InterPro" id="IPR029035">
    <property type="entry name" value="DHS-like_NAD/FAD-binding_dom"/>
</dbReference>
<evidence type="ECO:0000313" key="10">
    <source>
        <dbReference type="EMBL" id="AXC72042.1"/>
    </source>
</evidence>
<name>A0A7U5YFR4_SALDZ</name>
<accession>A0A7U5YFR4</accession>
<reference evidence="10 11" key="1">
    <citation type="submission" date="2018-06" db="EMBL/GenBank/DDBJ databases">
        <title>Salmonella Enterica genomes from various sources.</title>
        <authorList>
            <person name="Nash J.H.E."/>
            <person name="Robertson J."/>
            <person name="Bessonov K."/>
        </authorList>
    </citation>
    <scope>NUCLEOTIDE SEQUENCE [LARGE SCALE GENOMIC DNA]</scope>
    <source>
        <strain evidence="10 11">SA20121591</strain>
    </source>
</reference>
<proteinExistence type="inferred from homology"/>
<dbReference type="Pfam" id="PF18185">
    <property type="entry name" value="STALD"/>
    <property type="match status" value="1"/>
</dbReference>
<dbReference type="GO" id="GO:0003953">
    <property type="term" value="F:NAD+ nucleosidase activity"/>
    <property type="evidence" value="ECO:0007669"/>
    <property type="project" value="UniProtKB-EC"/>
</dbReference>
<evidence type="ECO:0000256" key="3">
    <source>
        <dbReference type="ARBA" id="ARBA00023118"/>
    </source>
</evidence>
<evidence type="ECO:0000259" key="9">
    <source>
        <dbReference type="PROSITE" id="PS50305"/>
    </source>
</evidence>
<dbReference type="EC" id="3.2.2.5" evidence="4"/>
<dbReference type="CDD" id="cd01406">
    <property type="entry name" value="SIR2-like"/>
    <property type="match status" value="1"/>
</dbReference>
<evidence type="ECO:0000256" key="7">
    <source>
        <dbReference type="ARBA" id="ARBA00047575"/>
    </source>
</evidence>
<comment type="catalytic activity">
    <reaction evidence="7">
        <text>NAD(+) + H2O = ADP-D-ribose + nicotinamide + H(+)</text>
        <dbReference type="Rhea" id="RHEA:16301"/>
        <dbReference type="ChEBI" id="CHEBI:15377"/>
        <dbReference type="ChEBI" id="CHEBI:15378"/>
        <dbReference type="ChEBI" id="CHEBI:17154"/>
        <dbReference type="ChEBI" id="CHEBI:57540"/>
        <dbReference type="ChEBI" id="CHEBI:57967"/>
        <dbReference type="EC" id="3.2.2.5"/>
    </reaction>
    <physiologicalReaction direction="left-to-right" evidence="7">
        <dbReference type="Rhea" id="RHEA:16302"/>
    </physiologicalReaction>
</comment>
<gene>
    <name evidence="10" type="ORF">DOE59_10940</name>
</gene>
<dbReference type="Pfam" id="PF13289">
    <property type="entry name" value="SIR2_2"/>
    <property type="match status" value="1"/>
</dbReference>
<dbReference type="RefSeq" id="WP_154714544.1">
    <property type="nucleotide sequence ID" value="NZ_CP029989.1"/>
</dbReference>
<evidence type="ECO:0000256" key="1">
    <source>
        <dbReference type="ARBA" id="ARBA00022801"/>
    </source>
</evidence>
<evidence type="ECO:0000256" key="5">
    <source>
        <dbReference type="ARBA" id="ARBA00035014"/>
    </source>
</evidence>
<evidence type="ECO:0000256" key="6">
    <source>
        <dbReference type="ARBA" id="ARBA00035033"/>
    </source>
</evidence>